<name>A0A6I3L7F9_9NOCA</name>
<gene>
    <name evidence="1" type="ORF">GLP40_23680</name>
</gene>
<keyword evidence="2" id="KW-1185">Reference proteome</keyword>
<dbReference type="Proteomes" id="UP000432464">
    <property type="component" value="Unassembled WGS sequence"/>
</dbReference>
<sequence length="500" mass="53902">MDLSAIERRVAADRGAARDRTPETELALATSLCELARALMATKTDPAQRDRSASALEPAQEAVLIRLRWLTAGHVTAPFAAEVTEALRLFEQAARTIGHRELATSTIRNACQAYRHVAQNYPLAAGASADALSKCSVWLCRLDPKAAVAAGEDAVRIRAGLFAADPDQANRYLSSLNTLLRTLMVGRQRKQALAMYRECYASVTSAAMTQRLREIRVEDIGFTSKTVTALRKLECATLERAGYLTQQQILYQTAGDLATIEEINWQLALVGLKPIAAGALPDQPSKPVEISTSFGALGVRCSSRNAVTLVRAAILAAYIADGAQPVTSSSYLGVDEKHWSTPEPEPNSAERLGEDVVLIEKASDHWVSVKSLNWEVAPVGRHPLALRLSQEWPVVSVTTTEQMSYELCWYEGGAATQYAALGLPAAQIPLEKPLAPLDFKALSDYGADYASETQVRSAFGNTTMFTKLTCLPGSGIRQAAEAGPLAGHGSNVLYFRGADG</sequence>
<dbReference type="EMBL" id="WMBB01000011">
    <property type="protein sequence ID" value="MTE15759.1"/>
    <property type="molecule type" value="Genomic_DNA"/>
</dbReference>
<accession>A0A6I3L7F9</accession>
<comment type="caution">
    <text evidence="1">The sequence shown here is derived from an EMBL/GenBank/DDBJ whole genome shotgun (WGS) entry which is preliminary data.</text>
</comment>
<reference evidence="1 2" key="1">
    <citation type="submission" date="2019-11" db="EMBL/GenBank/DDBJ databases">
        <title>Nocardia sp. nov. CT2-14 isolated from soil.</title>
        <authorList>
            <person name="Kanchanasin P."/>
            <person name="Tanasupawat S."/>
            <person name="Yuki M."/>
            <person name="Kudo T."/>
        </authorList>
    </citation>
    <scope>NUCLEOTIDE SEQUENCE [LARGE SCALE GENOMIC DNA]</scope>
    <source>
        <strain evidence="1 2">CT2-14</strain>
    </source>
</reference>
<proteinExistence type="predicted"/>
<evidence type="ECO:0000313" key="2">
    <source>
        <dbReference type="Proteomes" id="UP000432464"/>
    </source>
</evidence>
<organism evidence="1 2">
    <name type="scientific">Nocardia aurantiaca</name>
    <dbReference type="NCBI Taxonomy" id="2675850"/>
    <lineage>
        <taxon>Bacteria</taxon>
        <taxon>Bacillati</taxon>
        <taxon>Actinomycetota</taxon>
        <taxon>Actinomycetes</taxon>
        <taxon>Mycobacteriales</taxon>
        <taxon>Nocardiaceae</taxon>
        <taxon>Nocardia</taxon>
    </lineage>
</organism>
<protein>
    <submittedName>
        <fullName evidence="1">Uncharacterized protein</fullName>
    </submittedName>
</protein>
<evidence type="ECO:0000313" key="1">
    <source>
        <dbReference type="EMBL" id="MTE15759.1"/>
    </source>
</evidence>
<dbReference type="AlphaFoldDB" id="A0A6I3L7F9"/>